<evidence type="ECO:0000256" key="9">
    <source>
        <dbReference type="SAM" id="Phobius"/>
    </source>
</evidence>
<keyword evidence="6 9" id="KW-0472">Membrane</keyword>
<organism evidence="10 11">
    <name type="scientific">Brassicogethes aeneus</name>
    <name type="common">Rape pollen beetle</name>
    <name type="synonym">Meligethes aeneus</name>
    <dbReference type="NCBI Taxonomy" id="1431903"/>
    <lineage>
        <taxon>Eukaryota</taxon>
        <taxon>Metazoa</taxon>
        <taxon>Ecdysozoa</taxon>
        <taxon>Arthropoda</taxon>
        <taxon>Hexapoda</taxon>
        <taxon>Insecta</taxon>
        <taxon>Pterygota</taxon>
        <taxon>Neoptera</taxon>
        <taxon>Endopterygota</taxon>
        <taxon>Coleoptera</taxon>
        <taxon>Polyphaga</taxon>
        <taxon>Cucujiformia</taxon>
        <taxon>Nitidulidae</taxon>
        <taxon>Meligethinae</taxon>
        <taxon>Brassicogethes</taxon>
    </lineage>
</organism>
<evidence type="ECO:0000256" key="1">
    <source>
        <dbReference type="ARBA" id="ARBA00004370"/>
    </source>
</evidence>
<evidence type="ECO:0000256" key="5">
    <source>
        <dbReference type="ARBA" id="ARBA00023054"/>
    </source>
</evidence>
<feature type="region of interest" description="Disordered" evidence="8">
    <location>
        <begin position="458"/>
        <end position="492"/>
    </location>
</feature>
<dbReference type="EMBL" id="OV121132">
    <property type="protein sequence ID" value="CAH0546832.1"/>
    <property type="molecule type" value="Genomic_DNA"/>
</dbReference>
<feature type="coiled-coil region" evidence="7">
    <location>
        <begin position="552"/>
        <end position="579"/>
    </location>
</feature>
<dbReference type="AlphaFoldDB" id="A0A9P0AT41"/>
<feature type="compositionally biased region" description="Basic and acidic residues" evidence="8">
    <location>
        <begin position="480"/>
        <end position="492"/>
    </location>
</feature>
<comment type="subcellular location">
    <subcellularLocation>
        <location evidence="1">Membrane</location>
    </subcellularLocation>
</comment>
<keyword evidence="5 7" id="KW-0175">Coiled coil</keyword>
<keyword evidence="4 9" id="KW-1133">Transmembrane helix</keyword>
<evidence type="ECO:0000256" key="8">
    <source>
        <dbReference type="SAM" id="MobiDB-lite"/>
    </source>
</evidence>
<keyword evidence="3 9" id="KW-0812">Transmembrane</keyword>
<evidence type="ECO:0000256" key="2">
    <source>
        <dbReference type="ARBA" id="ARBA00008108"/>
    </source>
</evidence>
<sequence length="935" mass="105499">MSPSHKKRCCNPFKYPNHPNSTQLRKFLRFHRHKFENIPKDALICNSCRVKLTIQETPENEDLGSDSTDSNAEEFISSKLTKLNLNIALNALGEKEIDDKKDNKYRILTSLPSTLSTCNITRTFNCSKHMVNVAKKLQKEKGILSVPGVKNGRNLSSDNIDLITQYYRNDENSRQLPGMKDYVTIKKDDGAKEKVQKRLVYCNLKELYQSFKLEFPNCQVGFSKFAELRPNECVLAGASGTHTVCVCIFHQNVKLMIEGSDLQNLTKTWEIPIKGKSSYKELFKYLLCLNPIIKCYEGQCALCPSNDILKEKLIDAFNNDLVEEVNYKQWISTDRCSLKTLNETIDEFVPSLIEKLTKLLFHDFIATKHSYLRVLRSLLLPQTFYLSSGIFGRLYDSQDGGGVSHGHRTSRHRSPTTSASRTGGGSTSTAPLDMDDSNASMLDDSVLLLASALANDSSTTVGGGTDHADHSSFLSNGSSEHAKHTNDDDCDRVDNKTVTVLEQLRHKMVRVRDLMRTEQKLRDDNVNEYLKLASNADKQQVQRIKAVFEKKNQKSAQVISQLQKKLDSYQKRVNELETHGLTQSHRPPREVLRDMGQGLKNVGGNIRDGITGFSGSVMSKPREFAHLIKNKFGSADNISQLSTWYIGPGATGSEGSGQNGGSDQGEKHHHHHGSATLPATLHMAPSQNSMGRQHQATKFPSDEGSECSSDSIDRYRPAESGTQDAQFKTVYSQLHIKQLEIDSLKGKLENLKSKLENMHTCEHELNLLNVALQEEKFRRESLEEQVNDLTELHQNEVENLKQAMADMEEKVQYQSEERLRDIHEMLEHCQTKIQKMEHQALQQQQYVTLEGLDNSNARALVVKLINVLLTVLQVVLLLVATGAGIIMPFLRTRVRILTTVSIVLASVFILRQWPEVKDIGSHMMKRLKDMLDPVQ</sequence>
<evidence type="ECO:0000256" key="3">
    <source>
        <dbReference type="ARBA" id="ARBA00022692"/>
    </source>
</evidence>
<feature type="transmembrane region" description="Helical" evidence="9">
    <location>
        <begin position="864"/>
        <end position="887"/>
    </location>
</feature>
<comment type="similarity">
    <text evidence="2">Belongs to the TEX28 family.</text>
</comment>
<evidence type="ECO:0000313" key="10">
    <source>
        <dbReference type="EMBL" id="CAH0546832.1"/>
    </source>
</evidence>
<dbReference type="PANTHER" id="PTHR17613">
    <property type="entry name" value="CEREBRAL PROTEIN-11-RELATED"/>
    <property type="match status" value="1"/>
</dbReference>
<feature type="compositionally biased region" description="Low complexity" evidence="8">
    <location>
        <begin position="415"/>
        <end position="431"/>
    </location>
</feature>
<accession>A0A9P0AT41</accession>
<feature type="transmembrane region" description="Helical" evidence="9">
    <location>
        <begin position="894"/>
        <end position="913"/>
    </location>
</feature>
<evidence type="ECO:0000256" key="7">
    <source>
        <dbReference type="SAM" id="Coils"/>
    </source>
</evidence>
<name>A0A9P0AT41_BRAAE</name>
<feature type="region of interest" description="Disordered" evidence="8">
    <location>
        <begin position="401"/>
        <end position="436"/>
    </location>
</feature>
<keyword evidence="11" id="KW-1185">Reference proteome</keyword>
<evidence type="ECO:0000256" key="4">
    <source>
        <dbReference type="ARBA" id="ARBA00022989"/>
    </source>
</evidence>
<feature type="compositionally biased region" description="Basic residues" evidence="8">
    <location>
        <begin position="405"/>
        <end position="414"/>
    </location>
</feature>
<dbReference type="OrthoDB" id="1323at2759"/>
<proteinExistence type="inferred from homology"/>
<dbReference type="PANTHER" id="PTHR17613:SF14">
    <property type="entry name" value="DEMENTIN, ISOFORM H"/>
    <property type="match status" value="1"/>
</dbReference>
<dbReference type="InterPro" id="IPR019394">
    <property type="entry name" value="TEX28/TMCC"/>
</dbReference>
<dbReference type="Proteomes" id="UP001154078">
    <property type="component" value="Chromosome 1"/>
</dbReference>
<dbReference type="Pfam" id="PF10267">
    <property type="entry name" value="Tmemb_cc2"/>
    <property type="match status" value="1"/>
</dbReference>
<evidence type="ECO:0000256" key="6">
    <source>
        <dbReference type="ARBA" id="ARBA00023136"/>
    </source>
</evidence>
<feature type="compositionally biased region" description="Polar residues" evidence="8">
    <location>
        <begin position="685"/>
        <end position="698"/>
    </location>
</feature>
<feature type="coiled-coil region" evidence="7">
    <location>
        <begin position="734"/>
        <end position="839"/>
    </location>
</feature>
<feature type="region of interest" description="Disordered" evidence="8">
    <location>
        <begin position="649"/>
        <end position="724"/>
    </location>
</feature>
<protein>
    <submittedName>
        <fullName evidence="10">Uncharacterized protein</fullName>
    </submittedName>
</protein>
<gene>
    <name evidence="10" type="ORF">MELIAE_LOCUS921</name>
</gene>
<evidence type="ECO:0000313" key="11">
    <source>
        <dbReference type="Proteomes" id="UP001154078"/>
    </source>
</evidence>
<dbReference type="GO" id="GO:0012505">
    <property type="term" value="C:endomembrane system"/>
    <property type="evidence" value="ECO:0007669"/>
    <property type="project" value="TreeGrafter"/>
</dbReference>
<feature type="compositionally biased region" description="Gly residues" evidence="8">
    <location>
        <begin position="649"/>
        <end position="663"/>
    </location>
</feature>
<dbReference type="GO" id="GO:0016020">
    <property type="term" value="C:membrane"/>
    <property type="evidence" value="ECO:0007669"/>
    <property type="project" value="UniProtKB-SubCell"/>
</dbReference>
<reference evidence="10" key="1">
    <citation type="submission" date="2021-12" db="EMBL/GenBank/DDBJ databases">
        <authorList>
            <person name="King R."/>
        </authorList>
    </citation>
    <scope>NUCLEOTIDE SEQUENCE</scope>
</reference>